<accession>A0ABQ8SI50</accession>
<comment type="caution">
    <text evidence="2">The sequence shown here is derived from an EMBL/GenBank/DDBJ whole genome shotgun (WGS) entry which is preliminary data.</text>
</comment>
<evidence type="ECO:0000313" key="3">
    <source>
        <dbReference type="Proteomes" id="UP001148838"/>
    </source>
</evidence>
<reference evidence="2 3" key="1">
    <citation type="journal article" date="2022" name="Allergy">
        <title>Genome assembly and annotation of Periplaneta americana reveal a comprehensive cockroach allergen profile.</title>
        <authorList>
            <person name="Wang L."/>
            <person name="Xiong Q."/>
            <person name="Saelim N."/>
            <person name="Wang L."/>
            <person name="Nong W."/>
            <person name="Wan A.T."/>
            <person name="Shi M."/>
            <person name="Liu X."/>
            <person name="Cao Q."/>
            <person name="Hui J.H.L."/>
            <person name="Sookrung N."/>
            <person name="Leung T.F."/>
            <person name="Tungtrongchitr A."/>
            <person name="Tsui S.K.W."/>
        </authorList>
    </citation>
    <scope>NUCLEOTIDE SEQUENCE [LARGE SCALE GENOMIC DNA]</scope>
    <source>
        <strain evidence="2">PWHHKU_190912</strain>
    </source>
</reference>
<keyword evidence="3" id="KW-1185">Reference proteome</keyword>
<dbReference type="InterPro" id="IPR016024">
    <property type="entry name" value="ARM-type_fold"/>
</dbReference>
<organism evidence="2 3">
    <name type="scientific">Periplaneta americana</name>
    <name type="common">American cockroach</name>
    <name type="synonym">Blatta americana</name>
    <dbReference type="NCBI Taxonomy" id="6978"/>
    <lineage>
        <taxon>Eukaryota</taxon>
        <taxon>Metazoa</taxon>
        <taxon>Ecdysozoa</taxon>
        <taxon>Arthropoda</taxon>
        <taxon>Hexapoda</taxon>
        <taxon>Insecta</taxon>
        <taxon>Pterygota</taxon>
        <taxon>Neoptera</taxon>
        <taxon>Polyneoptera</taxon>
        <taxon>Dictyoptera</taxon>
        <taxon>Blattodea</taxon>
        <taxon>Blattoidea</taxon>
        <taxon>Blattidae</taxon>
        <taxon>Blattinae</taxon>
        <taxon>Periplaneta</taxon>
    </lineage>
</organism>
<evidence type="ECO:0000313" key="2">
    <source>
        <dbReference type="EMBL" id="KAJ4433828.1"/>
    </source>
</evidence>
<sequence length="1140" mass="125066">MAGLCEGGNEPPSSLKAIQLEGSLVRHCKEEISKNANWPLHRNFSRRSEEEIQLTAIKEESNTEQHTPTPTIDNCTSQSQKSAVVQETLKTMTNSVETGRLSKLPQSCLEMRLMEFLEFGKDAATLPPRGFDGSLSILLNKGCDWLLRGEDKISVTVRKTFVYDNQLVGGSRRVISLLYKLDILPFRLIQRCLKHFTEEGSEESLECLCVLLTLLGKDLESQNKEGDAALNVWSGSEVTGRASAGKMLSTVAEAEMDYETYLIVLLAVPVRSAAPDLSEYFNEIQKLSDKDDEDFFLSRYRLKCMLQLKKNKWVPLTEEKEKEILHMCETVTKNTSINQDQMNESIAASLFDTNMSTYSHQEKAVFTTSPSLSSITSSPAESLKVDEQKGSVISSSSVSPLAQSLKVDEQKEALVSSISKSSPVQSLKVDEQKGALVSSISTSPPVQNQKIDKQKDSIVSNVSISPLAESMEIGEQKDALFGNTSTSLPVQSLKIDEQKGALDRSITTPPPVQSLNESVPESTFRRLPAPTFSFDELMNYDKLEEPVNSTISMSELARRLNVDVEELFGSISKSLLDQNLKVDGQKKSVISNVSISPLAQSLKVDEQKEALVSSISQSPPVQSLKVDEQMEALVSSISTSPTVQTLKVDGQKESTVSNISVSPLPQSLKIDKQEEALVSIISTSPPVQSSKVDEQKETLVSSILRSPPVQNLKVDEQKESVVSSVSIFPPSQSLKVDEQKEALVSSILRSPPVQNMKVDEQKESVVNSVSIFPPSQSLKVDEQKEALVSSILRSPPVQNVKVDEQKESVVNSVSIFPPSQSLKVDEQKEALVSSILRSLPVQNMKVDEQKASLVSSVSIFPPSQSLKVDEQKETLVSSILRSPPVQNLKVDEQKESVVNSASIFPPSQSLKVDEQKETLGSSILRSLPVQNLKVDEQKESIVNSVSISPSSQRPNVCEQTGTIVSCLSSSSLAQSPIGEKPMGVINSCAFTSLAATNLGNNAEKETVCKSEVTPPSATDMKVIENDMKKEDKPVTSACTAITESNMLHQVVRKVENVKGATSARLGSSNVAINWKDVELKLQHLMEPDQTNPVSLKQIREWIDVSKNKYPSWFGTFKTMMMLAVVMSYKEGPECELLGAL</sequence>
<feature type="region of interest" description="Disordered" evidence="1">
    <location>
        <begin position="58"/>
        <end position="79"/>
    </location>
</feature>
<protein>
    <submittedName>
        <fullName evidence="2">Uncharacterized protein</fullName>
    </submittedName>
</protein>
<evidence type="ECO:0000256" key="1">
    <source>
        <dbReference type="SAM" id="MobiDB-lite"/>
    </source>
</evidence>
<name>A0ABQ8SI50_PERAM</name>
<proteinExistence type="predicted"/>
<gene>
    <name evidence="2" type="ORF">ANN_16140</name>
</gene>
<dbReference type="Gene3D" id="1.25.40.180">
    <property type="match status" value="1"/>
</dbReference>
<dbReference type="Proteomes" id="UP001148838">
    <property type="component" value="Unassembled WGS sequence"/>
</dbReference>
<feature type="compositionally biased region" description="Polar residues" evidence="1">
    <location>
        <begin position="64"/>
        <end position="79"/>
    </location>
</feature>
<dbReference type="EMBL" id="JAJSOF020000027">
    <property type="protein sequence ID" value="KAJ4433828.1"/>
    <property type="molecule type" value="Genomic_DNA"/>
</dbReference>
<dbReference type="SUPFAM" id="SSF48371">
    <property type="entry name" value="ARM repeat"/>
    <property type="match status" value="1"/>
</dbReference>